<dbReference type="EMBL" id="JACBZA010000001">
    <property type="protein sequence ID" value="NYH86609.1"/>
    <property type="molecule type" value="Genomic_DNA"/>
</dbReference>
<evidence type="ECO:0000256" key="4">
    <source>
        <dbReference type="ARBA" id="ARBA00023136"/>
    </source>
</evidence>
<proteinExistence type="predicted"/>
<organism evidence="9 10">
    <name type="scientific">Actinopolymorpha cephalotaxi</name>
    <dbReference type="NCBI Taxonomy" id="504797"/>
    <lineage>
        <taxon>Bacteria</taxon>
        <taxon>Bacillati</taxon>
        <taxon>Actinomycetota</taxon>
        <taxon>Actinomycetes</taxon>
        <taxon>Propionibacteriales</taxon>
        <taxon>Actinopolymorphaceae</taxon>
        <taxon>Actinopolymorpha</taxon>
    </lineage>
</organism>
<feature type="compositionally biased region" description="Low complexity" evidence="5">
    <location>
        <begin position="12"/>
        <end position="21"/>
    </location>
</feature>
<feature type="transmembrane region" description="Helical" evidence="6">
    <location>
        <begin position="231"/>
        <end position="251"/>
    </location>
</feature>
<feature type="transmembrane region" description="Helical" evidence="6">
    <location>
        <begin position="94"/>
        <end position="112"/>
    </location>
</feature>
<evidence type="ECO:0000313" key="11">
    <source>
        <dbReference type="Proteomes" id="UP000533017"/>
    </source>
</evidence>
<reference evidence="8 11" key="2">
    <citation type="submission" date="2020-07" db="EMBL/GenBank/DDBJ databases">
        <title>Sequencing the genomes of 1000 actinobacteria strains.</title>
        <authorList>
            <person name="Klenk H.-P."/>
        </authorList>
    </citation>
    <scope>NUCLEOTIDE SEQUENCE [LARGE SCALE GENOMIC DNA]</scope>
    <source>
        <strain evidence="8 11">DSM 45117</strain>
    </source>
</reference>
<dbReference type="GO" id="GO:0016020">
    <property type="term" value="C:membrane"/>
    <property type="evidence" value="ECO:0007669"/>
    <property type="project" value="UniProtKB-SubCell"/>
</dbReference>
<dbReference type="OrthoDB" id="5241565at2"/>
<dbReference type="InterPro" id="IPR026841">
    <property type="entry name" value="Aur1/Ipt1"/>
</dbReference>
<dbReference type="SUPFAM" id="SSF48317">
    <property type="entry name" value="Acid phosphatase/Vanadium-dependent haloperoxidase"/>
    <property type="match status" value="1"/>
</dbReference>
<sequence>MRNNGASGGRGSAWARGARGGPRSSRWAVVELVGLAAWFVVFTRLHALTGQDVSAATRNAVGLQSLERAAHLDIELAANQWLAQAPVLIQPSVYFYRLYYVALIGVLVWAALRHGDLYVRLRRVLVAMTVLALLVWWALPMSPPRFALSGVVDIIGENDLLGSRASTTMDNGQNHFSAMPSMHVALAAWCAFAVWSALRRTHPRAALPAWLFPVLMVVVVIATGNHYVLDIAGSAAVFAVAVAAAAAWARVRRRSPRPPLSTHS</sequence>
<feature type="region of interest" description="Disordered" evidence="5">
    <location>
        <begin position="1"/>
        <end position="21"/>
    </location>
</feature>
<dbReference type="AlphaFoldDB" id="A0A1I2UIR7"/>
<feature type="transmembrane region" description="Helical" evidence="6">
    <location>
        <begin position="178"/>
        <end position="198"/>
    </location>
</feature>
<keyword evidence="2 6" id="KW-0812">Transmembrane</keyword>
<evidence type="ECO:0000259" key="7">
    <source>
        <dbReference type="Pfam" id="PF14378"/>
    </source>
</evidence>
<dbReference type="InterPro" id="IPR052185">
    <property type="entry name" value="IPC_Synthase-Related"/>
</dbReference>
<accession>A0A1I2UIR7</accession>
<evidence type="ECO:0000313" key="8">
    <source>
        <dbReference type="EMBL" id="NYH86609.1"/>
    </source>
</evidence>
<keyword evidence="4 6" id="KW-0472">Membrane</keyword>
<feature type="transmembrane region" description="Helical" evidence="6">
    <location>
        <begin position="27"/>
        <end position="47"/>
    </location>
</feature>
<evidence type="ECO:0000256" key="6">
    <source>
        <dbReference type="SAM" id="Phobius"/>
    </source>
</evidence>
<dbReference type="RefSeq" id="WP_092883986.1">
    <property type="nucleotide sequence ID" value="NZ_FOOI01000008.1"/>
</dbReference>
<evidence type="ECO:0000256" key="5">
    <source>
        <dbReference type="SAM" id="MobiDB-lite"/>
    </source>
</evidence>
<dbReference type="Proteomes" id="UP000533017">
    <property type="component" value="Unassembled WGS sequence"/>
</dbReference>
<dbReference type="EMBL" id="FOOI01000008">
    <property type="protein sequence ID" value="SFG76948.1"/>
    <property type="molecule type" value="Genomic_DNA"/>
</dbReference>
<reference evidence="9 10" key="1">
    <citation type="submission" date="2016-10" db="EMBL/GenBank/DDBJ databases">
        <authorList>
            <person name="de Groot N.N."/>
        </authorList>
    </citation>
    <scope>NUCLEOTIDE SEQUENCE [LARGE SCALE GENOMIC DNA]</scope>
    <source>
        <strain evidence="9 10">CPCC 202808</strain>
    </source>
</reference>
<dbReference type="Proteomes" id="UP000199052">
    <property type="component" value="Unassembled WGS sequence"/>
</dbReference>
<gene>
    <name evidence="8" type="ORF">FHR37_005460</name>
    <name evidence="9" type="ORF">SAMN05421678_108195</name>
</gene>
<dbReference type="Gene3D" id="1.20.144.10">
    <property type="entry name" value="Phosphatidic acid phosphatase type 2/haloperoxidase"/>
    <property type="match status" value="1"/>
</dbReference>
<feature type="transmembrane region" description="Helical" evidence="6">
    <location>
        <begin position="205"/>
        <end position="225"/>
    </location>
</feature>
<evidence type="ECO:0000256" key="3">
    <source>
        <dbReference type="ARBA" id="ARBA00022989"/>
    </source>
</evidence>
<feature type="transmembrane region" description="Helical" evidence="6">
    <location>
        <begin position="124"/>
        <end position="139"/>
    </location>
</feature>
<evidence type="ECO:0000313" key="9">
    <source>
        <dbReference type="EMBL" id="SFG76948.1"/>
    </source>
</evidence>
<feature type="domain" description="Inositolphosphotransferase Aur1/Ipt1" evidence="7">
    <location>
        <begin position="63"/>
        <end position="243"/>
    </location>
</feature>
<dbReference type="Pfam" id="PF14378">
    <property type="entry name" value="PAP2_3"/>
    <property type="match status" value="1"/>
</dbReference>
<feature type="compositionally biased region" description="Gly residues" evidence="5">
    <location>
        <begin position="1"/>
        <end position="11"/>
    </location>
</feature>
<dbReference type="CDD" id="cd03386">
    <property type="entry name" value="PAP2_Aur1_like"/>
    <property type="match status" value="1"/>
</dbReference>
<dbReference type="PANTHER" id="PTHR31310">
    <property type="match status" value="1"/>
</dbReference>
<dbReference type="STRING" id="504797.SAMN05421678_108195"/>
<evidence type="ECO:0000256" key="2">
    <source>
        <dbReference type="ARBA" id="ARBA00022692"/>
    </source>
</evidence>
<protein>
    <submittedName>
        <fullName evidence="8">Membrane-associated phospholipid phosphatase</fullName>
    </submittedName>
    <submittedName>
        <fullName evidence="9">PAP2 superfamily protein</fullName>
    </submittedName>
</protein>
<evidence type="ECO:0000313" key="10">
    <source>
        <dbReference type="Proteomes" id="UP000199052"/>
    </source>
</evidence>
<evidence type="ECO:0000256" key="1">
    <source>
        <dbReference type="ARBA" id="ARBA00004141"/>
    </source>
</evidence>
<keyword evidence="11" id="KW-1185">Reference proteome</keyword>
<dbReference type="InterPro" id="IPR036938">
    <property type="entry name" value="PAP2/HPO_sf"/>
</dbReference>
<dbReference type="PANTHER" id="PTHR31310:SF7">
    <property type="entry name" value="PA-PHOSPHATASE RELATED-FAMILY PROTEIN DDB_G0268928"/>
    <property type="match status" value="1"/>
</dbReference>
<keyword evidence="3 6" id="KW-1133">Transmembrane helix</keyword>
<comment type="subcellular location">
    <subcellularLocation>
        <location evidence="1">Membrane</location>
        <topology evidence="1">Multi-pass membrane protein</topology>
    </subcellularLocation>
</comment>
<name>A0A1I2UIR7_9ACTN</name>